<name>A0AAD7JUQ9_9AGAR</name>
<sequence length="398" mass="44832">MVSFVYAGHKFAWATESRKTAQALFRCTELGNCAQNQTKVVIIPSDSFTGPVEGGDIGGEAIYAFSTLEALRNMGYSVFFAHNTEAATQLYHMFGALVKMVLIEGSQVKDCFESETYVRSPENPAGIPAWRIFSFFFWGFAAHPLGAKWTINPEDYTSDNTYVGYSIQKQCAKYPFVAHAQRSRKVYILAKFLKFFSPESCAWPPDFFDAAANTLGVSFTMGSFNLNSELSPEDLTRLASSIENVGLLGRDEFYGRLSNSVALVGLGDPRTSPTPYEALCFGVPFINPVVQWDPDHPTDRSKWYRLNEVSAPYVYHVFKSERDGFVNAIKDAIAHPIESYVLERMKISSVEYRLGQILEHDWRAEAVEVVKVKDRAHTEEWETCRRLISQASCDRIIL</sequence>
<feature type="domain" description="Glycosyltransferase family 18 catalytic" evidence="1">
    <location>
        <begin position="149"/>
        <end position="360"/>
    </location>
</feature>
<organism evidence="2 3">
    <name type="scientific">Mycena maculata</name>
    <dbReference type="NCBI Taxonomy" id="230809"/>
    <lineage>
        <taxon>Eukaryota</taxon>
        <taxon>Fungi</taxon>
        <taxon>Dikarya</taxon>
        <taxon>Basidiomycota</taxon>
        <taxon>Agaricomycotina</taxon>
        <taxon>Agaricomycetes</taxon>
        <taxon>Agaricomycetidae</taxon>
        <taxon>Agaricales</taxon>
        <taxon>Marasmiineae</taxon>
        <taxon>Mycenaceae</taxon>
        <taxon>Mycena</taxon>
    </lineage>
</organism>
<dbReference type="InterPro" id="IPR026116">
    <property type="entry name" value="GT18_cat"/>
</dbReference>
<dbReference type="Proteomes" id="UP001215280">
    <property type="component" value="Unassembled WGS sequence"/>
</dbReference>
<evidence type="ECO:0000313" key="2">
    <source>
        <dbReference type="EMBL" id="KAJ7770925.1"/>
    </source>
</evidence>
<gene>
    <name evidence="2" type="ORF">DFH07DRAFT_735138</name>
</gene>
<dbReference type="EMBL" id="JARJLG010000023">
    <property type="protein sequence ID" value="KAJ7770925.1"/>
    <property type="molecule type" value="Genomic_DNA"/>
</dbReference>
<comment type="caution">
    <text evidence="2">The sequence shown here is derived from an EMBL/GenBank/DDBJ whole genome shotgun (WGS) entry which is preliminary data.</text>
</comment>
<evidence type="ECO:0000313" key="3">
    <source>
        <dbReference type="Proteomes" id="UP001215280"/>
    </source>
</evidence>
<evidence type="ECO:0000259" key="1">
    <source>
        <dbReference type="Pfam" id="PF15024"/>
    </source>
</evidence>
<keyword evidence="3" id="KW-1185">Reference proteome</keyword>
<proteinExistence type="predicted"/>
<dbReference type="GO" id="GO:0030144">
    <property type="term" value="F:alpha-1,6-mannosylglycoprotein 6-beta-N-acetylglucosaminyltransferase activity"/>
    <property type="evidence" value="ECO:0007669"/>
    <property type="project" value="InterPro"/>
</dbReference>
<dbReference type="AlphaFoldDB" id="A0AAD7JUQ9"/>
<protein>
    <recommendedName>
        <fullName evidence="1">Glycosyltransferase family 18 catalytic domain-containing protein</fullName>
    </recommendedName>
</protein>
<dbReference type="Pfam" id="PF15024">
    <property type="entry name" value="Glyco_transf_18"/>
    <property type="match status" value="1"/>
</dbReference>
<reference evidence="2" key="1">
    <citation type="submission" date="2023-03" db="EMBL/GenBank/DDBJ databases">
        <title>Massive genome expansion in bonnet fungi (Mycena s.s.) driven by repeated elements and novel gene families across ecological guilds.</title>
        <authorList>
            <consortium name="Lawrence Berkeley National Laboratory"/>
            <person name="Harder C.B."/>
            <person name="Miyauchi S."/>
            <person name="Viragh M."/>
            <person name="Kuo A."/>
            <person name="Thoen E."/>
            <person name="Andreopoulos B."/>
            <person name="Lu D."/>
            <person name="Skrede I."/>
            <person name="Drula E."/>
            <person name="Henrissat B."/>
            <person name="Morin E."/>
            <person name="Kohler A."/>
            <person name="Barry K."/>
            <person name="LaButti K."/>
            <person name="Morin E."/>
            <person name="Salamov A."/>
            <person name="Lipzen A."/>
            <person name="Mereny Z."/>
            <person name="Hegedus B."/>
            <person name="Baldrian P."/>
            <person name="Stursova M."/>
            <person name="Weitz H."/>
            <person name="Taylor A."/>
            <person name="Grigoriev I.V."/>
            <person name="Nagy L.G."/>
            <person name="Martin F."/>
            <person name="Kauserud H."/>
        </authorList>
    </citation>
    <scope>NUCLEOTIDE SEQUENCE</scope>
    <source>
        <strain evidence="2">CBHHK188m</strain>
    </source>
</reference>
<accession>A0AAD7JUQ9</accession>